<proteinExistence type="predicted"/>
<reference evidence="1 2" key="1">
    <citation type="submission" date="2019-03" db="EMBL/GenBank/DDBJ databases">
        <title>Genomic Encyclopedia of Type Strains, Phase IV (KMG-IV): sequencing the most valuable type-strain genomes for metagenomic binning, comparative biology and taxonomic classification.</title>
        <authorList>
            <person name="Goeker M."/>
        </authorList>
    </citation>
    <scope>NUCLEOTIDE SEQUENCE [LARGE SCALE GENOMIC DNA]</scope>
    <source>
        <strain evidence="1 2">DSM 25894</strain>
    </source>
</reference>
<gene>
    <name evidence="1" type="ORF">EDD68_12048</name>
</gene>
<dbReference type="EMBL" id="SMAN01000020">
    <property type="protein sequence ID" value="TCT18940.1"/>
    <property type="molecule type" value="Genomic_DNA"/>
</dbReference>
<keyword evidence="2" id="KW-1185">Reference proteome</keyword>
<dbReference type="Proteomes" id="UP000294650">
    <property type="component" value="Unassembled WGS sequence"/>
</dbReference>
<dbReference type="AlphaFoldDB" id="A0A4R3MRG4"/>
<evidence type="ECO:0000313" key="2">
    <source>
        <dbReference type="Proteomes" id="UP000294650"/>
    </source>
</evidence>
<organism evidence="1 2">
    <name type="scientific">Melghiribacillus thermohalophilus</name>
    <dbReference type="NCBI Taxonomy" id="1324956"/>
    <lineage>
        <taxon>Bacteria</taxon>
        <taxon>Bacillati</taxon>
        <taxon>Bacillota</taxon>
        <taxon>Bacilli</taxon>
        <taxon>Bacillales</taxon>
        <taxon>Bacillaceae</taxon>
        <taxon>Melghiribacillus</taxon>
    </lineage>
</organism>
<name>A0A4R3MRG4_9BACI</name>
<accession>A0A4R3MRG4</accession>
<protein>
    <submittedName>
        <fullName evidence="1">Uncharacterized protein</fullName>
    </submittedName>
</protein>
<comment type="caution">
    <text evidence="1">The sequence shown here is derived from an EMBL/GenBank/DDBJ whole genome shotgun (WGS) entry which is preliminary data.</text>
</comment>
<evidence type="ECO:0000313" key="1">
    <source>
        <dbReference type="EMBL" id="TCT18940.1"/>
    </source>
</evidence>
<sequence>MKELEKAVSLSEREQVDYLYADADGVIVRSTEKNQSHEVRQAVIYEGWGKNGKRVLNKTFTGRYDELKGGSV</sequence>